<dbReference type="RefSeq" id="WP_123039267.1">
    <property type="nucleotide sequence ID" value="NZ_CP033433.1"/>
</dbReference>
<dbReference type="PROSITE" id="PS50109">
    <property type="entry name" value="HIS_KIN"/>
    <property type="match status" value="1"/>
</dbReference>
<evidence type="ECO:0000256" key="10">
    <source>
        <dbReference type="SAM" id="Phobius"/>
    </source>
</evidence>
<evidence type="ECO:0000256" key="9">
    <source>
        <dbReference type="ARBA" id="ARBA00023012"/>
    </source>
</evidence>
<dbReference type="Gene3D" id="1.10.287.130">
    <property type="match status" value="1"/>
</dbReference>
<keyword evidence="4" id="KW-0808">Transferase</keyword>
<reference evidence="13 14" key="1">
    <citation type="submission" date="2018-10" db="EMBL/GenBank/DDBJ databases">
        <title>Genome Sequence of Cohnella sp.</title>
        <authorList>
            <person name="Srinivasan S."/>
            <person name="Kim M.K."/>
        </authorList>
    </citation>
    <scope>NUCLEOTIDE SEQUENCE [LARGE SCALE GENOMIC DNA]</scope>
    <source>
        <strain evidence="13 14">18JY8-7</strain>
    </source>
</reference>
<keyword evidence="7" id="KW-0067">ATP-binding</keyword>
<keyword evidence="5" id="KW-0547">Nucleotide-binding</keyword>
<keyword evidence="8" id="KW-0749">Sporulation</keyword>
<protein>
    <recommendedName>
        <fullName evidence="2">histidine kinase</fullName>
        <ecNumber evidence="2">2.7.13.3</ecNumber>
    </recommendedName>
</protein>
<dbReference type="InterPro" id="IPR003594">
    <property type="entry name" value="HATPase_dom"/>
</dbReference>
<feature type="transmembrane region" description="Helical" evidence="10">
    <location>
        <begin position="194"/>
        <end position="212"/>
    </location>
</feature>
<feature type="transmembrane region" description="Helical" evidence="10">
    <location>
        <begin position="31"/>
        <end position="56"/>
    </location>
</feature>
<dbReference type="SMART" id="SM00091">
    <property type="entry name" value="PAS"/>
    <property type="match status" value="1"/>
</dbReference>
<accession>A0A3G3JSL3</accession>
<evidence type="ECO:0000256" key="2">
    <source>
        <dbReference type="ARBA" id="ARBA00012438"/>
    </source>
</evidence>
<dbReference type="PANTHER" id="PTHR43065">
    <property type="entry name" value="SENSOR HISTIDINE KINASE"/>
    <property type="match status" value="1"/>
</dbReference>
<dbReference type="InterPro" id="IPR003661">
    <property type="entry name" value="HisK_dim/P_dom"/>
</dbReference>
<dbReference type="SUPFAM" id="SSF55785">
    <property type="entry name" value="PYP-like sensor domain (PAS domain)"/>
    <property type="match status" value="1"/>
</dbReference>
<dbReference type="Gene3D" id="3.30.450.20">
    <property type="entry name" value="PAS domain"/>
    <property type="match status" value="1"/>
</dbReference>
<feature type="transmembrane region" description="Helical" evidence="10">
    <location>
        <begin position="218"/>
        <end position="244"/>
    </location>
</feature>
<organism evidence="13 14">
    <name type="scientific">Cohnella candidum</name>
    <dbReference type="NCBI Taxonomy" id="2674991"/>
    <lineage>
        <taxon>Bacteria</taxon>
        <taxon>Bacillati</taxon>
        <taxon>Bacillota</taxon>
        <taxon>Bacilli</taxon>
        <taxon>Bacillales</taxon>
        <taxon>Paenibacillaceae</taxon>
        <taxon>Cohnella</taxon>
    </lineage>
</organism>
<feature type="transmembrane region" description="Helical" evidence="10">
    <location>
        <begin position="288"/>
        <end position="305"/>
    </location>
</feature>
<dbReference type="PRINTS" id="PR00344">
    <property type="entry name" value="BCTRLSENSOR"/>
</dbReference>
<evidence type="ECO:0000256" key="8">
    <source>
        <dbReference type="ARBA" id="ARBA00022969"/>
    </source>
</evidence>
<keyword evidence="6" id="KW-0418">Kinase</keyword>
<dbReference type="PROSITE" id="PS50112">
    <property type="entry name" value="PAS"/>
    <property type="match status" value="1"/>
</dbReference>
<evidence type="ECO:0000259" key="12">
    <source>
        <dbReference type="PROSITE" id="PS50112"/>
    </source>
</evidence>
<dbReference type="InterPro" id="IPR036097">
    <property type="entry name" value="HisK_dim/P_sf"/>
</dbReference>
<dbReference type="NCBIfam" id="TIGR00229">
    <property type="entry name" value="sensory_box"/>
    <property type="match status" value="1"/>
</dbReference>
<evidence type="ECO:0000313" key="14">
    <source>
        <dbReference type="Proteomes" id="UP000269097"/>
    </source>
</evidence>
<feature type="transmembrane region" description="Helical" evidence="10">
    <location>
        <begin position="7"/>
        <end position="25"/>
    </location>
</feature>
<dbReference type="Pfam" id="PF00512">
    <property type="entry name" value="HisKA"/>
    <property type="match status" value="1"/>
</dbReference>
<dbReference type="KEGG" id="coh:EAV92_00410"/>
<dbReference type="PANTHER" id="PTHR43065:SF10">
    <property type="entry name" value="PEROXIDE STRESS-ACTIVATED HISTIDINE KINASE MAK3"/>
    <property type="match status" value="1"/>
</dbReference>
<dbReference type="InterPro" id="IPR005467">
    <property type="entry name" value="His_kinase_dom"/>
</dbReference>
<keyword evidence="9" id="KW-0902">Two-component regulatory system</keyword>
<keyword evidence="14" id="KW-1185">Reference proteome</keyword>
<dbReference type="AlphaFoldDB" id="A0A3G3JSL3"/>
<dbReference type="Gene3D" id="3.30.565.10">
    <property type="entry name" value="Histidine kinase-like ATPase, C-terminal domain"/>
    <property type="match status" value="1"/>
</dbReference>
<dbReference type="InterPro" id="IPR004358">
    <property type="entry name" value="Sig_transdc_His_kin-like_C"/>
</dbReference>
<evidence type="ECO:0000256" key="7">
    <source>
        <dbReference type="ARBA" id="ARBA00022840"/>
    </source>
</evidence>
<keyword evidence="10" id="KW-0472">Membrane</keyword>
<keyword evidence="10" id="KW-0812">Transmembrane</keyword>
<dbReference type="EC" id="2.7.13.3" evidence="2"/>
<feature type="transmembrane region" description="Helical" evidence="10">
    <location>
        <begin position="164"/>
        <end position="182"/>
    </location>
</feature>
<comment type="catalytic activity">
    <reaction evidence="1">
        <text>ATP + protein L-histidine = ADP + protein N-phospho-L-histidine.</text>
        <dbReference type="EC" id="2.7.13.3"/>
    </reaction>
</comment>
<dbReference type="SUPFAM" id="SSF47384">
    <property type="entry name" value="Homodimeric domain of signal transducing histidine kinase"/>
    <property type="match status" value="1"/>
</dbReference>
<dbReference type="CDD" id="cd00082">
    <property type="entry name" value="HisKA"/>
    <property type="match status" value="1"/>
</dbReference>
<feature type="domain" description="PAS" evidence="12">
    <location>
        <begin position="337"/>
        <end position="367"/>
    </location>
</feature>
<evidence type="ECO:0000256" key="4">
    <source>
        <dbReference type="ARBA" id="ARBA00022679"/>
    </source>
</evidence>
<dbReference type="Pfam" id="PF13426">
    <property type="entry name" value="PAS_9"/>
    <property type="match status" value="1"/>
</dbReference>
<dbReference type="Proteomes" id="UP000269097">
    <property type="component" value="Chromosome"/>
</dbReference>
<dbReference type="GO" id="GO:0005524">
    <property type="term" value="F:ATP binding"/>
    <property type="evidence" value="ECO:0007669"/>
    <property type="project" value="UniProtKB-KW"/>
</dbReference>
<dbReference type="SMART" id="SM00387">
    <property type="entry name" value="HATPase_c"/>
    <property type="match status" value="1"/>
</dbReference>
<name>A0A3G3JSL3_9BACL</name>
<dbReference type="InterPro" id="IPR000014">
    <property type="entry name" value="PAS"/>
</dbReference>
<evidence type="ECO:0000256" key="6">
    <source>
        <dbReference type="ARBA" id="ARBA00022777"/>
    </source>
</evidence>
<evidence type="ECO:0000313" key="13">
    <source>
        <dbReference type="EMBL" id="AYQ71203.1"/>
    </source>
</evidence>
<dbReference type="InterPro" id="IPR036890">
    <property type="entry name" value="HATPase_C_sf"/>
</dbReference>
<proteinExistence type="predicted"/>
<dbReference type="FunFam" id="1.10.287.130:FF:000040">
    <property type="entry name" value="PAS domain-containing sensor histidine kinase"/>
    <property type="match status" value="1"/>
</dbReference>
<gene>
    <name evidence="13" type="ORF">EAV92_00410</name>
</gene>
<feature type="domain" description="Histidine kinase" evidence="11">
    <location>
        <begin position="455"/>
        <end position="661"/>
    </location>
</feature>
<dbReference type="SUPFAM" id="SSF55874">
    <property type="entry name" value="ATPase domain of HSP90 chaperone/DNA topoisomerase II/histidine kinase"/>
    <property type="match status" value="1"/>
</dbReference>
<evidence type="ECO:0000256" key="3">
    <source>
        <dbReference type="ARBA" id="ARBA00022553"/>
    </source>
</evidence>
<dbReference type="EMBL" id="CP033433">
    <property type="protein sequence ID" value="AYQ71203.1"/>
    <property type="molecule type" value="Genomic_DNA"/>
</dbReference>
<evidence type="ECO:0000256" key="1">
    <source>
        <dbReference type="ARBA" id="ARBA00000085"/>
    </source>
</evidence>
<dbReference type="InterPro" id="IPR035965">
    <property type="entry name" value="PAS-like_dom_sf"/>
</dbReference>
<feature type="transmembrane region" description="Helical" evidence="10">
    <location>
        <begin position="126"/>
        <end position="144"/>
    </location>
</feature>
<dbReference type="Pfam" id="PF02518">
    <property type="entry name" value="HATPase_c"/>
    <property type="match status" value="1"/>
</dbReference>
<dbReference type="CDD" id="cd00130">
    <property type="entry name" value="PAS"/>
    <property type="match status" value="1"/>
</dbReference>
<feature type="transmembrane region" description="Helical" evidence="10">
    <location>
        <begin position="96"/>
        <end position="114"/>
    </location>
</feature>
<sequence length="661" mass="74596">MSKCSRIAGWIGILLLVLYVGWELFYRSDMFVGIVVSNVLQAMSALYAGIVLLLAYRQSGKSKFWLYYGIGALGYFTAQTYWTAELILTRGVPNAFGPAEIIWILQYFFILMGLYEQNRYRRNPAFPFLFDILLFTTVSVTLYWQQFIRPSLGEYDLTDAETIYNLFCSSVNLVILMFLFIFDRSRMPSGSRNFLAAAFLLKTVGSSSSWLLEGSDHWLSAGVVIPDFCWFAGLLFMGFAGAYGSRPHEEDALRKQPRATHLRRHVPLVFGGLLLVLLLAGSSPATPVAFGCLLGVILMLVRLFFGIRESESVNRSLKETDAIYQNWAENALVGVFIEQEGKLVYVNRYCEEIFGYEPGEMEGSSILSHISFTEIPRFLSEADKLHENIPTGRFGVTGLRRDQNVLYLEMHLAKSYFHGKEALSGTLIDITERKMSEQYLIRSEKLSVVGQLAAGVAHEIRNPLTALKGFTQLLHQNSDENRKYYEIMLTELERINYIVGEFMVLSKPHNRQQFKEHDIHRILTSIIPILESQAILHNVILRVETSQDLPKVKCDENQIKQVLINLMKNAIEAMPGGGTVTVRYETDAPKRQLTLYIEDEGVGMPAELLERLGEPFLTTKEKGTGLGLMVCYKIIQAHEGTLSVSSQPGQGTSVKLVLPAR</sequence>
<keyword evidence="10" id="KW-1133">Transmembrane helix</keyword>
<evidence type="ECO:0000256" key="5">
    <source>
        <dbReference type="ARBA" id="ARBA00022741"/>
    </source>
</evidence>
<dbReference type="SMART" id="SM00388">
    <property type="entry name" value="HisKA"/>
    <property type="match status" value="1"/>
</dbReference>
<keyword evidence="3" id="KW-0597">Phosphoprotein</keyword>
<evidence type="ECO:0000259" key="11">
    <source>
        <dbReference type="PROSITE" id="PS50109"/>
    </source>
</evidence>
<feature type="transmembrane region" description="Helical" evidence="10">
    <location>
        <begin position="65"/>
        <end position="84"/>
    </location>
</feature>
<dbReference type="GO" id="GO:0000155">
    <property type="term" value="F:phosphorelay sensor kinase activity"/>
    <property type="evidence" value="ECO:0007669"/>
    <property type="project" value="InterPro"/>
</dbReference>
<dbReference type="GO" id="GO:0030435">
    <property type="term" value="P:sporulation resulting in formation of a cellular spore"/>
    <property type="evidence" value="ECO:0007669"/>
    <property type="project" value="UniProtKB-KW"/>
</dbReference>